<reference evidence="3" key="1">
    <citation type="journal article" date="2014" name="Genome Biol. Evol.">
        <title>The secreted proteins of Achlya hypogyna and Thraustotheca clavata identify the ancestral oomycete secretome and reveal gene acquisitions by horizontal gene transfer.</title>
        <authorList>
            <person name="Misner I."/>
            <person name="Blouin N."/>
            <person name="Leonard G."/>
            <person name="Richards T.A."/>
            <person name="Lane C.E."/>
        </authorList>
    </citation>
    <scope>NUCLEOTIDE SEQUENCE</scope>
    <source>
        <strain evidence="3">ATCC 48635</strain>
    </source>
</reference>
<feature type="compositionally biased region" description="Basic and acidic residues" evidence="1">
    <location>
        <begin position="231"/>
        <end position="241"/>
    </location>
</feature>
<feature type="chain" id="PRO_5002025782" evidence="2">
    <location>
        <begin position="19"/>
        <end position="637"/>
    </location>
</feature>
<evidence type="ECO:0000313" key="3">
    <source>
        <dbReference type="EMBL" id="AIG55832.1"/>
    </source>
</evidence>
<feature type="region of interest" description="Disordered" evidence="1">
    <location>
        <begin position="231"/>
        <end position="260"/>
    </location>
</feature>
<feature type="region of interest" description="Disordered" evidence="1">
    <location>
        <begin position="603"/>
        <end position="637"/>
    </location>
</feature>
<feature type="signal peptide" evidence="2">
    <location>
        <begin position="1"/>
        <end position="18"/>
    </location>
</feature>
<dbReference type="InterPro" id="IPR016024">
    <property type="entry name" value="ARM-type_fold"/>
</dbReference>
<evidence type="ECO:0000256" key="1">
    <source>
        <dbReference type="SAM" id="MobiDB-lite"/>
    </source>
</evidence>
<dbReference type="EMBL" id="KM038371">
    <property type="protein sequence ID" value="AIG55832.1"/>
    <property type="molecule type" value="Genomic_DNA"/>
</dbReference>
<name>A0A0A7CLQ9_ACHHY</name>
<keyword evidence="2" id="KW-0732">Signal</keyword>
<feature type="region of interest" description="Disordered" evidence="1">
    <location>
        <begin position="189"/>
        <end position="212"/>
    </location>
</feature>
<sequence length="637" mass="70500">MAIAVCLLLSMVALFVYSYKTQPCIGSGRTPNNIRALTFSSTIYTNICVVVFLFDPAPHDGLYYSLLPLPLVWLAAWRLNDRRAALVHIPDLPIVDLLHEPSTSANVVGAIAALYVDAAKVRPNEHEAIVSQLAKFARSGSMEDPLSRIYAIRTLWYCHIENFRKSKRFIGEQADDAALSHKLWLKDRMNPDRPPSHLAHQRGSRNQTRTSEEKRIKIFRVEDIHAPVDDRHGSILRKPDTSRLLGKKSNELKRSATAAQSNASRTSFNWQVVPSILGRKALSMPRPELTEYHVIQIRGKNWISKVETPEAAVAHFERLYQYSLEVLSQSRAAADPVAMREMALFLLQGYKASANLDGLIPAILWLRQSSLVNQLAAALGHPSASTVTKCALTLASILEKAEGVVNIYVLLTPETMSALHRAFHRWNRLYRVSDALERLYLALHAIEKQHFQHTLQNRAKKASIQVLSMIAATGARVRRSIVAVMAGPIGSLSTEVAKRKSWLVSAPIPVPAPAPGTAFGALRNARFQLFRGSSSTVHHSSRVAADIRSRRGHFNPSVTSPRAEATIDTPYDRGKCHLNPGNSRDSRVDAQAAFYSIHEASRAPFDATSSPRNSPFLTATDAGASDGSSSRTQIVYQ</sequence>
<dbReference type="SUPFAM" id="SSF48371">
    <property type="entry name" value="ARM repeat"/>
    <property type="match status" value="1"/>
</dbReference>
<accession>A0A0A7CLQ9</accession>
<feature type="compositionally biased region" description="Low complexity" evidence="1">
    <location>
        <begin position="618"/>
        <end position="630"/>
    </location>
</feature>
<feature type="region of interest" description="Disordered" evidence="1">
    <location>
        <begin position="552"/>
        <end position="573"/>
    </location>
</feature>
<dbReference type="AlphaFoldDB" id="A0A0A7CLQ9"/>
<organism evidence="3">
    <name type="scientific">Achlya hypogyna</name>
    <name type="common">Oomycete</name>
    <name type="synonym">Protoachlya hypogyna</name>
    <dbReference type="NCBI Taxonomy" id="1202772"/>
    <lineage>
        <taxon>Eukaryota</taxon>
        <taxon>Sar</taxon>
        <taxon>Stramenopiles</taxon>
        <taxon>Oomycota</taxon>
        <taxon>Saprolegniomycetes</taxon>
        <taxon>Saprolegniales</taxon>
        <taxon>Achlyaceae</taxon>
        <taxon>Achlya</taxon>
    </lineage>
</organism>
<feature type="compositionally biased region" description="Polar residues" evidence="1">
    <location>
        <begin position="607"/>
        <end position="617"/>
    </location>
</feature>
<evidence type="ECO:0000256" key="2">
    <source>
        <dbReference type="SAM" id="SignalP"/>
    </source>
</evidence>
<protein>
    <submittedName>
        <fullName evidence="3">Secreted protein</fullName>
    </submittedName>
</protein>
<proteinExistence type="predicted"/>